<feature type="compositionally biased region" description="Polar residues" evidence="1">
    <location>
        <begin position="24"/>
        <end position="42"/>
    </location>
</feature>
<dbReference type="Proteomes" id="UP001152523">
    <property type="component" value="Unassembled WGS sequence"/>
</dbReference>
<name>A0AAV0D9D1_9ASTE</name>
<keyword evidence="3" id="KW-1185">Reference proteome</keyword>
<dbReference type="EMBL" id="CAMAPF010000085">
    <property type="protein sequence ID" value="CAH9095872.1"/>
    <property type="molecule type" value="Genomic_DNA"/>
</dbReference>
<comment type="caution">
    <text evidence="2">The sequence shown here is derived from an EMBL/GenBank/DDBJ whole genome shotgun (WGS) entry which is preliminary data.</text>
</comment>
<organism evidence="2 3">
    <name type="scientific">Cuscuta epithymum</name>
    <dbReference type="NCBI Taxonomy" id="186058"/>
    <lineage>
        <taxon>Eukaryota</taxon>
        <taxon>Viridiplantae</taxon>
        <taxon>Streptophyta</taxon>
        <taxon>Embryophyta</taxon>
        <taxon>Tracheophyta</taxon>
        <taxon>Spermatophyta</taxon>
        <taxon>Magnoliopsida</taxon>
        <taxon>eudicotyledons</taxon>
        <taxon>Gunneridae</taxon>
        <taxon>Pentapetalae</taxon>
        <taxon>asterids</taxon>
        <taxon>lamiids</taxon>
        <taxon>Solanales</taxon>
        <taxon>Convolvulaceae</taxon>
        <taxon>Cuscuteae</taxon>
        <taxon>Cuscuta</taxon>
        <taxon>Cuscuta subgen. Cuscuta</taxon>
    </lineage>
</organism>
<feature type="region of interest" description="Disordered" evidence="1">
    <location>
        <begin position="24"/>
        <end position="51"/>
    </location>
</feature>
<evidence type="ECO:0000313" key="2">
    <source>
        <dbReference type="EMBL" id="CAH9095872.1"/>
    </source>
</evidence>
<evidence type="ECO:0000313" key="3">
    <source>
        <dbReference type="Proteomes" id="UP001152523"/>
    </source>
</evidence>
<protein>
    <submittedName>
        <fullName evidence="2">Uncharacterized protein</fullName>
    </submittedName>
</protein>
<proteinExistence type="predicted"/>
<accession>A0AAV0D9D1</accession>
<gene>
    <name evidence="2" type="ORF">CEPIT_LOCUS13490</name>
</gene>
<dbReference type="AlphaFoldDB" id="A0AAV0D9D1"/>
<evidence type="ECO:0000256" key="1">
    <source>
        <dbReference type="SAM" id="MobiDB-lite"/>
    </source>
</evidence>
<reference evidence="2" key="1">
    <citation type="submission" date="2022-07" db="EMBL/GenBank/DDBJ databases">
        <authorList>
            <person name="Macas J."/>
            <person name="Novak P."/>
            <person name="Neumann P."/>
        </authorList>
    </citation>
    <scope>NUCLEOTIDE SEQUENCE</scope>
</reference>
<sequence>MVEPPLISDIALDASDSTSIKSHPFSFTQPRASRIPTNSASHGDSRPIHGLEAPAIKTPASFWSSQPSPIPSSLTAASTSNFSLPGKGLFQEFAVAATLVYCSRPYCCAKPQPSTKN</sequence>